<accession>A0A2A7UQI6</accession>
<keyword evidence="1" id="KW-0812">Transmembrane</keyword>
<gene>
    <name evidence="2" type="ORF">CRM82_02335</name>
</gene>
<evidence type="ECO:0000256" key="1">
    <source>
        <dbReference type="SAM" id="Phobius"/>
    </source>
</evidence>
<evidence type="ECO:0000313" key="3">
    <source>
        <dbReference type="Proteomes" id="UP000220246"/>
    </source>
</evidence>
<dbReference type="OrthoDB" id="515103at2"/>
<dbReference type="InterPro" id="IPR008407">
    <property type="entry name" value="Brnchd-chn_aa_trnsp_AzlD"/>
</dbReference>
<name>A0A2A7UQI6_COMTR</name>
<keyword evidence="1" id="KW-1133">Transmembrane helix</keyword>
<sequence length="113" mass="12458">MSGGEHWIWGYVASLGLAVITLVTRAFFMVPERELPMPEWLKRGLRYAPLAALAAVVAPEIVMSNGQLIHTLVDARLPALVCATAYFWWKRGILGTIVVGMAVYLPLHIGLGW</sequence>
<organism evidence="2 3">
    <name type="scientific">Comamonas terrigena</name>
    <dbReference type="NCBI Taxonomy" id="32013"/>
    <lineage>
        <taxon>Bacteria</taxon>
        <taxon>Pseudomonadati</taxon>
        <taxon>Pseudomonadota</taxon>
        <taxon>Betaproteobacteria</taxon>
        <taxon>Burkholderiales</taxon>
        <taxon>Comamonadaceae</taxon>
        <taxon>Comamonas</taxon>
    </lineage>
</organism>
<dbReference type="STRING" id="1219032.GCA_001515545_02360"/>
<dbReference type="EMBL" id="PDEA01000001">
    <property type="protein sequence ID" value="PEH87599.1"/>
    <property type="molecule type" value="Genomic_DNA"/>
</dbReference>
<keyword evidence="3" id="KW-1185">Reference proteome</keyword>
<dbReference type="GeneID" id="80803576"/>
<proteinExistence type="predicted"/>
<feature type="transmembrane region" description="Helical" evidence="1">
    <location>
        <begin position="6"/>
        <end position="28"/>
    </location>
</feature>
<keyword evidence="1" id="KW-0472">Membrane</keyword>
<feature type="transmembrane region" description="Helical" evidence="1">
    <location>
        <begin position="88"/>
        <end position="107"/>
    </location>
</feature>
<dbReference type="AlphaFoldDB" id="A0A2A7UQI6"/>
<dbReference type="RefSeq" id="WP_066538108.1">
    <property type="nucleotide sequence ID" value="NZ_DALZQJ010000037.1"/>
</dbReference>
<dbReference type="Proteomes" id="UP000220246">
    <property type="component" value="Unassembled WGS sequence"/>
</dbReference>
<comment type="caution">
    <text evidence="2">The sequence shown here is derived from an EMBL/GenBank/DDBJ whole genome shotgun (WGS) entry which is preliminary data.</text>
</comment>
<reference evidence="3" key="1">
    <citation type="submission" date="2017-09" db="EMBL/GenBank/DDBJ databases">
        <title>FDA dAtabase for Regulatory Grade micrObial Sequences (FDA-ARGOS): Supporting development and validation of Infectious Disease Dx tests.</title>
        <authorList>
            <person name="Minogue T."/>
            <person name="Wolcott M."/>
            <person name="Wasieloski L."/>
            <person name="Aguilar W."/>
            <person name="Moore D."/>
            <person name="Tallon L."/>
            <person name="Sadzewicz L."/>
            <person name="Ott S."/>
            <person name="Zhao X."/>
            <person name="Nagaraj S."/>
            <person name="Vavikolanu K."/>
            <person name="Aluvathingal J."/>
            <person name="Nadendla S."/>
            <person name="Sichtig H."/>
        </authorList>
    </citation>
    <scope>NUCLEOTIDE SEQUENCE [LARGE SCALE GENOMIC DNA]</scope>
    <source>
        <strain evidence="3">FDAARGOS_394</strain>
    </source>
</reference>
<evidence type="ECO:0000313" key="2">
    <source>
        <dbReference type="EMBL" id="PEH87599.1"/>
    </source>
</evidence>
<protein>
    <submittedName>
        <fullName evidence="2">AzlD domain-containing protein</fullName>
    </submittedName>
</protein>
<dbReference type="Pfam" id="PF05437">
    <property type="entry name" value="AzlD"/>
    <property type="match status" value="1"/>
</dbReference>
<feature type="transmembrane region" description="Helical" evidence="1">
    <location>
        <begin position="48"/>
        <end position="68"/>
    </location>
</feature>